<reference evidence="2 3" key="1">
    <citation type="submission" date="2015-10" db="EMBL/GenBank/DDBJ databases">
        <title>Full genome of DAOMC 229536 Phialocephala scopiformis, a fungal endophyte of spruce producing the potent anti-insectan compound rugulosin.</title>
        <authorList>
            <consortium name="DOE Joint Genome Institute"/>
            <person name="Walker A.K."/>
            <person name="Frasz S.L."/>
            <person name="Seifert K.A."/>
            <person name="Miller J.D."/>
            <person name="Mondo S.J."/>
            <person name="Labutti K."/>
            <person name="Lipzen A."/>
            <person name="Dockter R."/>
            <person name="Kennedy M."/>
            <person name="Grigoriev I.V."/>
            <person name="Spatafora J.W."/>
        </authorList>
    </citation>
    <scope>NUCLEOTIDE SEQUENCE [LARGE SCALE GENOMIC DNA]</scope>
    <source>
        <strain evidence="2 3">CBS 120377</strain>
    </source>
</reference>
<keyword evidence="3" id="KW-1185">Reference proteome</keyword>
<sequence length="142" mass="15765">MAELTVLDSGQLLEYLRVVLGATLSSTASILSVSAILGRYICTKVFEAPFRRIRPLLSVAERDGVLPLSDEYCPDICGDSVLKDVYQKLSDVNETRAQLWRSDMMSTLDPTLVDNGLSNKTRTREAAAERRTEAAYELTEAF</sequence>
<gene>
    <name evidence="2" type="ORF">LY89DRAFT_753772</name>
</gene>
<dbReference type="RefSeq" id="XP_018067569.1">
    <property type="nucleotide sequence ID" value="XM_018221288.1"/>
</dbReference>
<accession>A0A194WZS9</accession>
<evidence type="ECO:0000256" key="1">
    <source>
        <dbReference type="SAM" id="Phobius"/>
    </source>
</evidence>
<dbReference type="AlphaFoldDB" id="A0A194WZS9"/>
<dbReference type="KEGG" id="psco:LY89DRAFT_753772"/>
<evidence type="ECO:0000313" key="3">
    <source>
        <dbReference type="Proteomes" id="UP000070700"/>
    </source>
</evidence>
<dbReference type="OrthoDB" id="4156714at2759"/>
<feature type="transmembrane region" description="Helical" evidence="1">
    <location>
        <begin position="20"/>
        <end position="42"/>
    </location>
</feature>
<name>A0A194WZS9_MOLSC</name>
<dbReference type="Proteomes" id="UP000070700">
    <property type="component" value="Unassembled WGS sequence"/>
</dbReference>
<dbReference type="GeneID" id="28831014"/>
<organism evidence="2 3">
    <name type="scientific">Mollisia scopiformis</name>
    <name type="common">Conifer needle endophyte fungus</name>
    <name type="synonym">Phialocephala scopiformis</name>
    <dbReference type="NCBI Taxonomy" id="149040"/>
    <lineage>
        <taxon>Eukaryota</taxon>
        <taxon>Fungi</taxon>
        <taxon>Dikarya</taxon>
        <taxon>Ascomycota</taxon>
        <taxon>Pezizomycotina</taxon>
        <taxon>Leotiomycetes</taxon>
        <taxon>Helotiales</taxon>
        <taxon>Mollisiaceae</taxon>
        <taxon>Mollisia</taxon>
    </lineage>
</organism>
<keyword evidence="1" id="KW-0472">Membrane</keyword>
<keyword evidence="1" id="KW-1133">Transmembrane helix</keyword>
<dbReference type="EMBL" id="KQ947422">
    <property type="protein sequence ID" value="KUJ13214.1"/>
    <property type="molecule type" value="Genomic_DNA"/>
</dbReference>
<proteinExistence type="predicted"/>
<keyword evidence="1" id="KW-0812">Transmembrane</keyword>
<protein>
    <submittedName>
        <fullName evidence="2">Uncharacterized protein</fullName>
    </submittedName>
</protein>
<evidence type="ECO:0000313" key="2">
    <source>
        <dbReference type="EMBL" id="KUJ13214.1"/>
    </source>
</evidence>
<dbReference type="InParanoid" id="A0A194WZS9"/>